<evidence type="ECO:0000313" key="23">
    <source>
        <dbReference type="Proteomes" id="UP001295444"/>
    </source>
</evidence>
<evidence type="ECO:0000256" key="17">
    <source>
        <dbReference type="ARBA" id="ARBA00074488"/>
    </source>
</evidence>
<evidence type="ECO:0000256" key="12">
    <source>
        <dbReference type="ARBA" id="ARBA00023180"/>
    </source>
</evidence>
<evidence type="ECO:0000256" key="2">
    <source>
        <dbReference type="ARBA" id="ARBA00004624"/>
    </source>
</evidence>
<dbReference type="SUPFAM" id="SSF49265">
    <property type="entry name" value="Fibronectin type III"/>
    <property type="match status" value="3"/>
</dbReference>
<keyword evidence="10 19" id="KW-0472">Membrane</keyword>
<dbReference type="GO" id="GO:0030426">
    <property type="term" value="C:growth cone"/>
    <property type="evidence" value="ECO:0007669"/>
    <property type="project" value="UniProtKB-SubCell"/>
</dbReference>
<protein>
    <recommendedName>
        <fullName evidence="17">Neural cell adhesion molecule L1</fullName>
    </recommendedName>
</protein>
<evidence type="ECO:0000256" key="9">
    <source>
        <dbReference type="ARBA" id="ARBA00022989"/>
    </source>
</evidence>
<feature type="domain" description="Fibronectin type-III" evidence="21">
    <location>
        <begin position="815"/>
        <end position="909"/>
    </location>
</feature>
<accession>A0AAD1T155</accession>
<comment type="function">
    <text evidence="15">Neural cell adhesion molecule involved in the dynamics of cell adhesion and in the generation of transmembrane signals at tyrosine kinase receptors. During brain development, critical in multiple processes, including neuronal migration, axonal growth and fasciculation, and synaptogenesis. In the mature brain, plays a role in the dynamics of neuronal structure and function, including synaptic plasticity.</text>
</comment>
<keyword evidence="5 19" id="KW-0812">Transmembrane</keyword>
<evidence type="ECO:0000256" key="1">
    <source>
        <dbReference type="ARBA" id="ARBA00004251"/>
    </source>
</evidence>
<feature type="domain" description="Fibronectin type-III" evidence="21">
    <location>
        <begin position="617"/>
        <end position="712"/>
    </location>
</feature>
<dbReference type="InterPro" id="IPR007110">
    <property type="entry name" value="Ig-like_dom"/>
</dbReference>
<dbReference type="CDD" id="cd00063">
    <property type="entry name" value="FN3"/>
    <property type="match status" value="5"/>
</dbReference>
<evidence type="ECO:0000256" key="8">
    <source>
        <dbReference type="ARBA" id="ARBA00022889"/>
    </source>
</evidence>
<dbReference type="SMART" id="SM00060">
    <property type="entry name" value="FN3"/>
    <property type="match status" value="5"/>
</dbReference>
<dbReference type="Proteomes" id="UP001295444">
    <property type="component" value="Chromosome 09"/>
</dbReference>
<dbReference type="Pfam" id="PF13882">
    <property type="entry name" value="Bravo_FIGEY"/>
    <property type="match status" value="1"/>
</dbReference>
<dbReference type="AlphaFoldDB" id="A0AAD1T155"/>
<reference evidence="22" key="1">
    <citation type="submission" date="2022-03" db="EMBL/GenBank/DDBJ databases">
        <authorList>
            <person name="Alioto T."/>
            <person name="Alioto T."/>
            <person name="Gomez Garrido J."/>
        </authorList>
    </citation>
    <scope>NUCLEOTIDE SEQUENCE</scope>
</reference>
<comment type="subcellular location">
    <subcellularLocation>
        <location evidence="1">Cell membrane</location>
        <topology evidence="1">Single-pass type I membrane protein</topology>
    </subcellularLocation>
    <subcellularLocation>
        <location evidence="2">Cell projection</location>
        <location evidence="2">Growth cone</location>
    </subcellularLocation>
</comment>
<feature type="transmembrane region" description="Helical" evidence="19">
    <location>
        <begin position="1114"/>
        <end position="1135"/>
    </location>
</feature>
<feature type="region of interest" description="Disordered" evidence="18">
    <location>
        <begin position="695"/>
        <end position="728"/>
    </location>
</feature>
<comment type="subunit">
    <text evidence="16">Interacts with SHTN1; the interaction occurs in axonal growth cones. Interacts with isoform 2 of BSG.</text>
</comment>
<feature type="domain" description="Ig-like" evidence="20">
    <location>
        <begin position="519"/>
        <end position="610"/>
    </location>
</feature>
<feature type="domain" description="Fibronectin type-III" evidence="21">
    <location>
        <begin position="913"/>
        <end position="1010"/>
    </location>
</feature>
<dbReference type="InterPro" id="IPR003598">
    <property type="entry name" value="Ig_sub2"/>
</dbReference>
<evidence type="ECO:0000256" key="15">
    <source>
        <dbReference type="ARBA" id="ARBA00060042"/>
    </source>
</evidence>
<sequence>MMSAMALTPESSLLGTVLIISLLYSINAMDIPKDLIYPPVILNETSQKYVVYPYEDITLTCEAKKLSSVSYRWEKDGMPFDTDGDSKIVRKPNSGTLTILNSNGNMMDYKGKYRCFVRNSLGIAITHEINVIMEETPKWQKEIIKPIKVEEGESIVLPCNPPQSAVPPRVIWMNSTLLHITQDDRVSMGSNGNLYFSNVKIQDERPDYICYAQFVGARTIVAKEPIVLKVTRTNLLKSNKPEMMMPTGSSSNYLALRGNQLQLECIAKGLPTPKVEWTSLTGSMNEGRFHFDEFKKTLLIDNVQYEDDGQYQCTAQNSEGKVQHTYTVTVESAPYWIKKPESGVYGPGENAVLTCDVDGKPKPVVTWMINGEPLKDSDLNDNLELKDGTLILRDLQMTNTSVVQCEARNLHGYILTNAYVYVIELPPKMLTLDEVVYSVVENADVWMDCRVFGAPVPAISWQDEMKTNVLIDQRFALETNGTLTISEVQKDDMGLYTCFATNIKGSANISAILNVKNATQIITPPNDQRVRKGWKAIFECKALFDSTLDNTRVEWKKDETEINDPDDSDKYFIDVNYTLSITNVQEDDHGTYKCVARTDLDSVEKTAELVVMDLPDPPYDLELSDEDDMSVTLSWTPADENNSPIEEFIIEFEEDRYGPGVWHELTRVNGDQISANLDLSPYVNYQFRVRAVNEVGPSNGSKPSDRFQTEPAAPTKNPREVKGEGTEPNNMYISWKPLKGIDWNGEGFGYLVRWRRQGLDETWQEEKTQSPPILVQYTNTYVPYEIKVQSFNNHGTAPEPKTVIGYSGEDFPDTVPENVGLESISESTIKVAWLPVQKEGLNGHLRGFKVQCIGHGGRPHPEVMVHGNTTHALVTGLQPFSNYTVKVRVFNGKGNGRYSESASIRTNEGVPSKPSFLKLDRLSDSSLTLTWGPPDSANGILTGYEIYYEIVNSTNIGEKSFSQTINDPLQQNWTVTNISSNYTYRFYLYATTSAGQSDPVVREGGTMQEIEFPPNMNVSMKAEERRIMITLDARKNVELKVQIKSKSNDLWQTHGKVNTSQSFYELDELMPGTTYDIRLMATNRTMDVNIWNSSIITSGVDIIPEHGRFATEGWFIGLISAIVLLLLILIILCFIKRSKGGKYSVKDKEDTQVDSEARPMKDETFGEYSDNDEKPFTSSQPSLNGDIKPLGSDDSLADYGGSVDVQFNEDGSFIGQYSGKKEKEAAGGNESSGATSPVIPNIPIE</sequence>
<dbReference type="FunFam" id="2.60.40.10:FF:000028">
    <property type="entry name" value="Neuronal cell adhesion molecule"/>
    <property type="match status" value="1"/>
</dbReference>
<dbReference type="FunFam" id="2.60.40.10:FF:000367">
    <property type="entry name" value="Neural cell adhesion molecule L1-like protein"/>
    <property type="match status" value="1"/>
</dbReference>
<dbReference type="Pfam" id="PF13927">
    <property type="entry name" value="Ig_3"/>
    <property type="match status" value="2"/>
</dbReference>
<keyword evidence="12" id="KW-0325">Glycoprotein</keyword>
<dbReference type="PROSITE" id="PS50835">
    <property type="entry name" value="IG_LIKE"/>
    <property type="match status" value="6"/>
</dbReference>
<dbReference type="InterPro" id="IPR013098">
    <property type="entry name" value="Ig_I-set"/>
</dbReference>
<dbReference type="SMART" id="SM00408">
    <property type="entry name" value="IGc2"/>
    <property type="match status" value="5"/>
</dbReference>
<dbReference type="PANTHER" id="PTHR44170">
    <property type="entry name" value="PROTEIN SIDEKICK"/>
    <property type="match status" value="1"/>
</dbReference>
<evidence type="ECO:0000256" key="19">
    <source>
        <dbReference type="SAM" id="Phobius"/>
    </source>
</evidence>
<dbReference type="GO" id="GO:0005886">
    <property type="term" value="C:plasma membrane"/>
    <property type="evidence" value="ECO:0007669"/>
    <property type="project" value="UniProtKB-SubCell"/>
</dbReference>
<evidence type="ECO:0000256" key="18">
    <source>
        <dbReference type="SAM" id="MobiDB-lite"/>
    </source>
</evidence>
<evidence type="ECO:0000256" key="16">
    <source>
        <dbReference type="ARBA" id="ARBA00063896"/>
    </source>
</evidence>
<keyword evidence="9 19" id="KW-1133">Transmembrane helix</keyword>
<feature type="region of interest" description="Disordered" evidence="18">
    <location>
        <begin position="1145"/>
        <end position="1195"/>
    </location>
</feature>
<dbReference type="FunFam" id="2.60.40.10:FF:001687">
    <property type="entry name" value="Neuroglian, isoform E"/>
    <property type="match status" value="1"/>
</dbReference>
<dbReference type="GO" id="GO:0007411">
    <property type="term" value="P:axon guidance"/>
    <property type="evidence" value="ECO:0007669"/>
    <property type="project" value="TreeGrafter"/>
</dbReference>
<gene>
    <name evidence="22" type="ORF">PECUL_23A059137</name>
</gene>
<evidence type="ECO:0000256" key="6">
    <source>
        <dbReference type="ARBA" id="ARBA00022729"/>
    </source>
</evidence>
<evidence type="ECO:0000256" key="10">
    <source>
        <dbReference type="ARBA" id="ARBA00023136"/>
    </source>
</evidence>
<keyword evidence="6" id="KW-0732">Signal</keyword>
<dbReference type="PANTHER" id="PTHR44170:SF44">
    <property type="entry name" value="L1 CELL ADHESION MOLECULE"/>
    <property type="match status" value="1"/>
</dbReference>
<feature type="domain" description="Ig-like" evidence="20">
    <location>
        <begin position="427"/>
        <end position="510"/>
    </location>
</feature>
<evidence type="ECO:0000256" key="11">
    <source>
        <dbReference type="ARBA" id="ARBA00023157"/>
    </source>
</evidence>
<dbReference type="Pfam" id="PF00041">
    <property type="entry name" value="fn3"/>
    <property type="match status" value="3"/>
</dbReference>
<dbReference type="InterPro" id="IPR003961">
    <property type="entry name" value="FN3_dom"/>
</dbReference>
<dbReference type="FunFam" id="2.60.40.10:FF:000038">
    <property type="entry name" value="Neuronal cell adhesion molecule"/>
    <property type="match status" value="1"/>
</dbReference>
<comment type="similarity">
    <text evidence="3">Belongs to the immunoglobulin superfamily. L1/neurofascin/NgCAM family.</text>
</comment>
<feature type="domain" description="Fibronectin type-III" evidence="21">
    <location>
        <begin position="714"/>
        <end position="810"/>
    </location>
</feature>
<feature type="domain" description="Ig-like" evidence="20">
    <location>
        <begin position="334"/>
        <end position="421"/>
    </location>
</feature>
<dbReference type="SMART" id="SM00409">
    <property type="entry name" value="IG"/>
    <property type="match status" value="6"/>
</dbReference>
<keyword evidence="8" id="KW-0130">Cell adhesion</keyword>
<keyword evidence="23" id="KW-1185">Reference proteome</keyword>
<dbReference type="FunFam" id="2.60.40.10:FF:000347">
    <property type="entry name" value="Neuronal cell adhesion molecule"/>
    <property type="match status" value="1"/>
</dbReference>
<dbReference type="CDD" id="cd00096">
    <property type="entry name" value="Ig"/>
    <property type="match status" value="1"/>
</dbReference>
<keyword evidence="11" id="KW-1015">Disulfide bond</keyword>
<dbReference type="FunFam" id="2.60.40.10:FF:000078">
    <property type="entry name" value="Neuronal cell adhesion molecule"/>
    <property type="match status" value="1"/>
</dbReference>
<evidence type="ECO:0000256" key="14">
    <source>
        <dbReference type="ARBA" id="ARBA00023319"/>
    </source>
</evidence>
<keyword evidence="13" id="KW-0966">Cell projection</keyword>
<keyword evidence="7" id="KW-0677">Repeat</keyword>
<organism evidence="22 23">
    <name type="scientific">Pelobates cultripes</name>
    <name type="common">Western spadefoot toad</name>
    <dbReference type="NCBI Taxonomy" id="61616"/>
    <lineage>
        <taxon>Eukaryota</taxon>
        <taxon>Metazoa</taxon>
        <taxon>Chordata</taxon>
        <taxon>Craniata</taxon>
        <taxon>Vertebrata</taxon>
        <taxon>Euteleostomi</taxon>
        <taxon>Amphibia</taxon>
        <taxon>Batrachia</taxon>
        <taxon>Anura</taxon>
        <taxon>Pelobatoidea</taxon>
        <taxon>Pelobatidae</taxon>
        <taxon>Pelobates</taxon>
    </lineage>
</organism>
<dbReference type="PROSITE" id="PS50853">
    <property type="entry name" value="FN3"/>
    <property type="match status" value="4"/>
</dbReference>
<dbReference type="Pfam" id="PF07679">
    <property type="entry name" value="I-set"/>
    <property type="match status" value="3"/>
</dbReference>
<evidence type="ECO:0000256" key="5">
    <source>
        <dbReference type="ARBA" id="ARBA00022692"/>
    </source>
</evidence>
<dbReference type="FunFam" id="2.60.40.10:FF:000005">
    <property type="entry name" value="Neuronal cell adhesion molecule"/>
    <property type="match status" value="1"/>
</dbReference>
<dbReference type="InterPro" id="IPR003599">
    <property type="entry name" value="Ig_sub"/>
</dbReference>
<evidence type="ECO:0000256" key="4">
    <source>
        <dbReference type="ARBA" id="ARBA00022475"/>
    </source>
</evidence>
<dbReference type="InterPro" id="IPR036179">
    <property type="entry name" value="Ig-like_dom_sf"/>
</dbReference>
<evidence type="ECO:0000259" key="20">
    <source>
        <dbReference type="PROSITE" id="PS50835"/>
    </source>
</evidence>
<dbReference type="GO" id="GO:0007420">
    <property type="term" value="P:brain development"/>
    <property type="evidence" value="ECO:0007669"/>
    <property type="project" value="TreeGrafter"/>
</dbReference>
<keyword evidence="4" id="KW-1003">Cell membrane</keyword>
<dbReference type="InterPro" id="IPR013783">
    <property type="entry name" value="Ig-like_fold"/>
</dbReference>
<dbReference type="InterPro" id="IPR036116">
    <property type="entry name" value="FN3_sf"/>
</dbReference>
<name>A0AAD1T155_PELCU</name>
<dbReference type="GO" id="GO:0098632">
    <property type="term" value="F:cell-cell adhesion mediator activity"/>
    <property type="evidence" value="ECO:0007669"/>
    <property type="project" value="TreeGrafter"/>
</dbReference>
<dbReference type="EMBL" id="OW240920">
    <property type="protein sequence ID" value="CAH2316367.1"/>
    <property type="molecule type" value="Genomic_DNA"/>
</dbReference>
<feature type="domain" description="Ig-like" evidence="20">
    <location>
        <begin position="137"/>
        <end position="227"/>
    </location>
</feature>
<dbReference type="Gene3D" id="2.60.40.10">
    <property type="entry name" value="Immunoglobulins"/>
    <property type="match status" value="11"/>
</dbReference>
<feature type="compositionally biased region" description="Basic and acidic residues" evidence="18">
    <location>
        <begin position="1145"/>
        <end position="1164"/>
    </location>
</feature>
<feature type="domain" description="Ig-like" evidence="20">
    <location>
        <begin position="241"/>
        <end position="329"/>
    </location>
</feature>
<evidence type="ECO:0000256" key="3">
    <source>
        <dbReference type="ARBA" id="ARBA00008588"/>
    </source>
</evidence>
<dbReference type="SUPFAM" id="SSF48726">
    <property type="entry name" value="Immunoglobulin"/>
    <property type="match status" value="6"/>
</dbReference>
<evidence type="ECO:0000256" key="7">
    <source>
        <dbReference type="ARBA" id="ARBA00022737"/>
    </source>
</evidence>
<proteinExistence type="inferred from homology"/>
<dbReference type="InterPro" id="IPR026966">
    <property type="entry name" value="Neurofascin/L1/NrCAM_C"/>
</dbReference>
<evidence type="ECO:0000259" key="21">
    <source>
        <dbReference type="PROSITE" id="PS50853"/>
    </source>
</evidence>
<dbReference type="GO" id="GO:0009986">
    <property type="term" value="C:cell surface"/>
    <property type="evidence" value="ECO:0007669"/>
    <property type="project" value="UniProtKB-ARBA"/>
</dbReference>
<dbReference type="FunFam" id="2.60.40.10:FF:000057">
    <property type="entry name" value="neural cell adhesion molecule L1"/>
    <property type="match status" value="1"/>
</dbReference>
<feature type="region of interest" description="Disordered" evidence="18">
    <location>
        <begin position="1214"/>
        <end position="1245"/>
    </location>
</feature>
<keyword evidence="14" id="KW-0393">Immunoglobulin domain</keyword>
<evidence type="ECO:0000313" key="22">
    <source>
        <dbReference type="EMBL" id="CAH2316367.1"/>
    </source>
</evidence>
<feature type="domain" description="Ig-like" evidence="20">
    <location>
        <begin position="38"/>
        <end position="126"/>
    </location>
</feature>
<evidence type="ECO:0000256" key="13">
    <source>
        <dbReference type="ARBA" id="ARBA00023273"/>
    </source>
</evidence>